<protein>
    <submittedName>
        <fullName evidence="2">Uncharacterized protein</fullName>
    </submittedName>
</protein>
<accession>A0AA89BZN3</accession>
<feature type="compositionally biased region" description="Basic residues" evidence="1">
    <location>
        <begin position="14"/>
        <end position="23"/>
    </location>
</feature>
<evidence type="ECO:0000313" key="3">
    <source>
        <dbReference type="Proteomes" id="UP001186944"/>
    </source>
</evidence>
<reference evidence="2" key="1">
    <citation type="submission" date="2019-08" db="EMBL/GenBank/DDBJ databases">
        <title>The improved chromosome-level genome for the pearl oyster Pinctada fucata martensii using PacBio sequencing and Hi-C.</title>
        <authorList>
            <person name="Zheng Z."/>
        </authorList>
    </citation>
    <scope>NUCLEOTIDE SEQUENCE</scope>
    <source>
        <strain evidence="2">ZZ-2019</strain>
        <tissue evidence="2">Adductor muscle</tissue>
    </source>
</reference>
<dbReference type="EMBL" id="VSWD01000005">
    <property type="protein sequence ID" value="KAK3102585.1"/>
    <property type="molecule type" value="Genomic_DNA"/>
</dbReference>
<feature type="compositionally biased region" description="Basic and acidic residues" evidence="1">
    <location>
        <begin position="112"/>
        <end position="121"/>
    </location>
</feature>
<keyword evidence="3" id="KW-1185">Reference proteome</keyword>
<feature type="region of interest" description="Disordered" evidence="1">
    <location>
        <begin position="1"/>
        <end position="155"/>
    </location>
</feature>
<evidence type="ECO:0000313" key="2">
    <source>
        <dbReference type="EMBL" id="KAK3102585.1"/>
    </source>
</evidence>
<evidence type="ECO:0000256" key="1">
    <source>
        <dbReference type="SAM" id="MobiDB-lite"/>
    </source>
</evidence>
<proteinExistence type="predicted"/>
<gene>
    <name evidence="2" type="ORF">FSP39_012383</name>
</gene>
<dbReference type="Proteomes" id="UP001186944">
    <property type="component" value="Unassembled WGS sequence"/>
</dbReference>
<organism evidence="2 3">
    <name type="scientific">Pinctada imbricata</name>
    <name type="common">Atlantic pearl-oyster</name>
    <name type="synonym">Pinctada martensii</name>
    <dbReference type="NCBI Taxonomy" id="66713"/>
    <lineage>
        <taxon>Eukaryota</taxon>
        <taxon>Metazoa</taxon>
        <taxon>Spiralia</taxon>
        <taxon>Lophotrochozoa</taxon>
        <taxon>Mollusca</taxon>
        <taxon>Bivalvia</taxon>
        <taxon>Autobranchia</taxon>
        <taxon>Pteriomorphia</taxon>
        <taxon>Pterioida</taxon>
        <taxon>Pterioidea</taxon>
        <taxon>Pteriidae</taxon>
        <taxon>Pinctada</taxon>
    </lineage>
</organism>
<feature type="compositionally biased region" description="Polar residues" evidence="1">
    <location>
        <begin position="141"/>
        <end position="151"/>
    </location>
</feature>
<feature type="compositionally biased region" description="Basic and acidic residues" evidence="1">
    <location>
        <begin position="78"/>
        <end position="88"/>
    </location>
</feature>
<feature type="compositionally biased region" description="Basic and acidic residues" evidence="1">
    <location>
        <begin position="24"/>
        <end position="34"/>
    </location>
</feature>
<sequence length="233" mass="27067">MRISRDSSFDRAFSRKTKSRGKSSVHEPNKEYELQRIYGASQSRNQRKSRGRSRDRTMTSDDDEGIVSRSLAAHRQRDKSLDDWERRMLMKSRKATPVKPTVNRFTDSENESPDRGKKKEGYSNWGPQTKHASIAGRLASMSLTSPGSSAKGSRKLEYDDMINDYFEPKPTNIVYEEAKSPRVKAIPDDEAESTYMEKLQVQKDRVSRIRKARHSAEVIQKAWRKYQARKKRF</sequence>
<dbReference type="AlphaFoldDB" id="A0AA89BZN3"/>
<comment type="caution">
    <text evidence="2">The sequence shown here is derived from an EMBL/GenBank/DDBJ whole genome shotgun (WGS) entry which is preliminary data.</text>
</comment>
<name>A0AA89BZN3_PINIB</name>
<dbReference type="PROSITE" id="PS50096">
    <property type="entry name" value="IQ"/>
    <property type="match status" value="1"/>
</dbReference>
<feature type="compositionally biased region" description="Basic and acidic residues" evidence="1">
    <location>
        <begin position="1"/>
        <end position="13"/>
    </location>
</feature>